<feature type="compositionally biased region" description="Basic and acidic residues" evidence="1">
    <location>
        <begin position="282"/>
        <end position="301"/>
    </location>
</feature>
<sequence length="429" mass="49329">MGHNLSIRRPKISLTWVLRDQQNQPSSSQQKKSLDWKQTEKILFRKPKEKLFSEKYVNDNNVKDEHGMKVSVDNLQANLNDVAKSERARKFREKLCGQRRSTESNYDQLEVSKSKSLSQANLSIKNTYSEPSIYITSAQSDSMALGKRYRRRRKRSPKFGYNIKNVDDFLSKCSLSNPANIPVVLSNSSILYQTRSGYHQIEIPLPLGMVVNSVFKNQNWLYVQTPHGEEGYVNFNACLPLGIIPNHKPNSSVNKPKPCWESNIDVFPSPCGNLTDSEKEVQLRGGTRSEGRRTPKLRRSDQSWSEKYLDSLYLKAASQPKTIDHSYAQLKPTNMCTLTNYNNFDKLNGDYVQLKHNRDKINLNTRRQVLLAITENFASDMIQVIEGDIVSLLAYKEYQESGALRQWYFIRNSEGFEGYIPSSITNEFL</sequence>
<accession>A0A1J1I5D6</accession>
<dbReference type="STRING" id="568069.A0A1J1I5D6"/>
<evidence type="ECO:0000256" key="1">
    <source>
        <dbReference type="SAM" id="MobiDB-lite"/>
    </source>
</evidence>
<proteinExistence type="predicted"/>
<keyword evidence="3" id="KW-1185">Reference proteome</keyword>
<feature type="region of interest" description="Disordered" evidence="1">
    <location>
        <begin position="282"/>
        <end position="302"/>
    </location>
</feature>
<name>A0A1J1I5D6_9DIPT</name>
<organism evidence="2 3">
    <name type="scientific">Clunio marinus</name>
    <dbReference type="NCBI Taxonomy" id="568069"/>
    <lineage>
        <taxon>Eukaryota</taxon>
        <taxon>Metazoa</taxon>
        <taxon>Ecdysozoa</taxon>
        <taxon>Arthropoda</taxon>
        <taxon>Hexapoda</taxon>
        <taxon>Insecta</taxon>
        <taxon>Pterygota</taxon>
        <taxon>Neoptera</taxon>
        <taxon>Endopterygota</taxon>
        <taxon>Diptera</taxon>
        <taxon>Nematocera</taxon>
        <taxon>Chironomoidea</taxon>
        <taxon>Chironomidae</taxon>
        <taxon>Clunio</taxon>
    </lineage>
</organism>
<dbReference type="OrthoDB" id="6415921at2759"/>
<dbReference type="Proteomes" id="UP000183832">
    <property type="component" value="Unassembled WGS sequence"/>
</dbReference>
<evidence type="ECO:0000313" key="3">
    <source>
        <dbReference type="Proteomes" id="UP000183832"/>
    </source>
</evidence>
<evidence type="ECO:0000313" key="2">
    <source>
        <dbReference type="EMBL" id="CRK95551.1"/>
    </source>
</evidence>
<dbReference type="EMBL" id="CVRI01000042">
    <property type="protein sequence ID" value="CRK95551.1"/>
    <property type="molecule type" value="Genomic_DNA"/>
</dbReference>
<reference evidence="2 3" key="1">
    <citation type="submission" date="2015-04" db="EMBL/GenBank/DDBJ databases">
        <authorList>
            <person name="Syromyatnikov M.Y."/>
            <person name="Popov V.N."/>
        </authorList>
    </citation>
    <scope>NUCLEOTIDE SEQUENCE [LARGE SCALE GENOMIC DNA]</scope>
</reference>
<protein>
    <submittedName>
        <fullName evidence="2">CLUMA_CG009016, isoform A</fullName>
    </submittedName>
</protein>
<dbReference type="AlphaFoldDB" id="A0A1J1I5D6"/>
<gene>
    <name evidence="2" type="ORF">CLUMA_CG009016</name>
</gene>